<dbReference type="PANTHER" id="PTHR22895">
    <property type="entry name" value="ARMADILLO REPEAT-CONTAINING PROTEIN 6"/>
    <property type="match status" value="1"/>
</dbReference>
<keyword evidence="5" id="KW-1185">Reference proteome</keyword>
<comment type="caution">
    <text evidence="4">The sequence shown here is derived from an EMBL/GenBank/DDBJ whole genome shotgun (WGS) entry which is preliminary data.</text>
</comment>
<evidence type="ECO:0000256" key="1">
    <source>
        <dbReference type="ARBA" id="ARBA00022737"/>
    </source>
</evidence>
<feature type="repeat" description="ARM" evidence="2">
    <location>
        <begin position="194"/>
        <end position="238"/>
    </location>
</feature>
<organism evidence="4 5">
    <name type="scientific">Cymbomonas tetramitiformis</name>
    <dbReference type="NCBI Taxonomy" id="36881"/>
    <lineage>
        <taxon>Eukaryota</taxon>
        <taxon>Viridiplantae</taxon>
        <taxon>Chlorophyta</taxon>
        <taxon>Pyramimonadophyceae</taxon>
        <taxon>Pyramimonadales</taxon>
        <taxon>Pyramimonadaceae</taxon>
        <taxon>Cymbomonas</taxon>
    </lineage>
</organism>
<dbReference type="InterPro" id="IPR016024">
    <property type="entry name" value="ARM-type_fold"/>
</dbReference>
<evidence type="ECO:0000259" key="3">
    <source>
        <dbReference type="Pfam" id="PF23744"/>
    </source>
</evidence>
<dbReference type="InterPro" id="IPR056597">
    <property type="entry name" value="ARM_LRRK2"/>
</dbReference>
<name>A0AAE0EW80_9CHLO</name>
<dbReference type="Proteomes" id="UP001190700">
    <property type="component" value="Unassembled WGS sequence"/>
</dbReference>
<dbReference type="PROSITE" id="PS50176">
    <property type="entry name" value="ARM_REPEAT"/>
    <property type="match status" value="2"/>
</dbReference>
<feature type="repeat" description="ARM" evidence="2">
    <location>
        <begin position="371"/>
        <end position="415"/>
    </location>
</feature>
<dbReference type="Gene3D" id="1.25.10.10">
    <property type="entry name" value="Leucine-rich Repeat Variant"/>
    <property type="match status" value="2"/>
</dbReference>
<sequence length="620" mass="66076">MCFPIRAGRASATENPQVAEENGVKALVKALEWHHADVAVVVPVLKALRNAALPRGNMDEMLLHRADRMVLRALESLPSDVNVHSRGHRVLLTFVANDFQFAAGIFDRLIEICISAMHRHLMVPEIQISAARVFKGFLSNAGGLHKVVQAGGIEALSTALLTHRSSKELLLQVCGVLLLLMDTDLNRQKLVDGGAVTGLAAVLKSHQEDREVLKLVLKLLLHLADLPEAHSQIVQVGGLQSVVELMRLHLQHAEVQMHGCWIISTIISCDAATEEVCLRVMTYGAVEAVAAAVTAHPLDIQLQLRCCGVVASMAYASGDAAKVAQLGGAQAVVAAMVGALGEAEIQCQGCWALLNLCKPELEARRHTIHAGGLAAVISGMRAHRHVSQIQSRACWVLSLLAFDTETQELASKAGAVENVLQALREHRSDEAVHKRGCEALQCISAAGGTVRNEAVKQGAMQAVVVSMREHPRSADVQHKGCGALHNLATGAVSSKIQLAALGGIDLVVAAMEQFPDIGAVQHQGCWALAAVAFNGENQEKVAGAGGVEVVVKSMVNHYADVEVQHAGCWALVNIAGVHAHVKQRAVDAGAIRVCRSALQVFKTNTAIQQKARLAMSILSQ</sequence>
<dbReference type="AlphaFoldDB" id="A0AAE0EW80"/>
<evidence type="ECO:0000256" key="2">
    <source>
        <dbReference type="PROSITE-ProRule" id="PRU00259"/>
    </source>
</evidence>
<proteinExistence type="predicted"/>
<dbReference type="SMART" id="SM00185">
    <property type="entry name" value="ARM"/>
    <property type="match status" value="10"/>
</dbReference>
<dbReference type="InterPro" id="IPR011989">
    <property type="entry name" value="ARM-like"/>
</dbReference>
<dbReference type="SUPFAM" id="SSF48371">
    <property type="entry name" value="ARM repeat"/>
    <property type="match status" value="2"/>
</dbReference>
<evidence type="ECO:0000313" key="5">
    <source>
        <dbReference type="Proteomes" id="UP001190700"/>
    </source>
</evidence>
<dbReference type="PANTHER" id="PTHR22895:SF0">
    <property type="entry name" value="ARMADILLO REPEAT-CONTAINING PROTEIN 6"/>
    <property type="match status" value="1"/>
</dbReference>
<gene>
    <name evidence="4" type="ORF">CYMTET_47849</name>
</gene>
<dbReference type="InterPro" id="IPR000225">
    <property type="entry name" value="Armadillo"/>
</dbReference>
<evidence type="ECO:0000313" key="4">
    <source>
        <dbReference type="EMBL" id="KAK3242469.1"/>
    </source>
</evidence>
<accession>A0AAE0EW80</accession>
<dbReference type="Pfam" id="PF23744">
    <property type="entry name" value="ARM_LRRK2"/>
    <property type="match status" value="1"/>
</dbReference>
<dbReference type="EMBL" id="LGRX02033163">
    <property type="protein sequence ID" value="KAK3242469.1"/>
    <property type="molecule type" value="Genomic_DNA"/>
</dbReference>
<keyword evidence="1" id="KW-0677">Repeat</keyword>
<reference evidence="4 5" key="1">
    <citation type="journal article" date="2015" name="Genome Biol. Evol.">
        <title>Comparative Genomics of a Bacterivorous Green Alga Reveals Evolutionary Causalities and Consequences of Phago-Mixotrophic Mode of Nutrition.</title>
        <authorList>
            <person name="Burns J.A."/>
            <person name="Paasch A."/>
            <person name="Narechania A."/>
            <person name="Kim E."/>
        </authorList>
    </citation>
    <scope>NUCLEOTIDE SEQUENCE [LARGE SCALE GENOMIC DNA]</scope>
    <source>
        <strain evidence="4 5">PLY_AMNH</strain>
    </source>
</reference>
<protein>
    <recommendedName>
        <fullName evidence="3">LRRK2 ARM repeat domain-containing protein</fullName>
    </recommendedName>
</protein>
<feature type="domain" description="LRRK2 ARM repeat" evidence="3">
    <location>
        <begin position="158"/>
        <end position="492"/>
    </location>
</feature>